<dbReference type="Proteomes" id="UP000256952">
    <property type="component" value="Chromosome CBM2613_a"/>
</dbReference>
<protein>
    <submittedName>
        <fullName evidence="1">Uncharacterized protein</fullName>
    </submittedName>
</protein>
<comment type="caution">
    <text evidence="1">The sequence shown here is derived from an EMBL/GenBank/DDBJ whole genome shotgun (WGS) entry which is preliminary data.</text>
</comment>
<accession>A0A375DVX4</accession>
<sequence>MLLLTGNNCMSLNLDVVINTPTDSVDMKAGLDTLGGTSDAARYIAEAILTGRVRERQTHKADVRTTLKQSFSGSYGQKFSIDIYDDAAHKEYRRIGKVAFFELMAYFLSESVYKQYPFNLSAKAEGVISRLGEKVKILTSQLRKSSLQRLHEVPEKFGYSVKIRYRQNREVQHELATFDRETAETIYARPSPEPVKIKAAITRLNINTGNGRLLVKHCDETVAFGFAGRYKYVPVETKENISSNLSHNNVRDAEKWLYLDIIARPIKLRDGKVVKYIITELQL</sequence>
<proteinExistence type="predicted"/>
<name>A0A375DVX4_9BURK</name>
<organism evidence="1">
    <name type="scientific">Cupriavidus taiwanensis</name>
    <dbReference type="NCBI Taxonomy" id="164546"/>
    <lineage>
        <taxon>Bacteria</taxon>
        <taxon>Pseudomonadati</taxon>
        <taxon>Pseudomonadota</taxon>
        <taxon>Betaproteobacteria</taxon>
        <taxon>Burkholderiales</taxon>
        <taxon>Burkholderiaceae</taxon>
        <taxon>Cupriavidus</taxon>
    </lineage>
</organism>
<reference evidence="1" key="1">
    <citation type="submission" date="2018-01" db="EMBL/GenBank/DDBJ databases">
        <authorList>
            <person name="Clerissi C."/>
        </authorList>
    </citation>
    <scope>NUCLEOTIDE SEQUENCE</scope>
    <source>
        <strain evidence="1">Cupriavidus taiwanensis STM 8556</strain>
    </source>
</reference>
<evidence type="ECO:0000313" key="1">
    <source>
        <dbReference type="EMBL" id="SOZ51993.1"/>
    </source>
</evidence>
<gene>
    <name evidence="1" type="ORF">CBM2613_A110153</name>
</gene>
<dbReference type="AlphaFoldDB" id="A0A375DVX4"/>
<dbReference type="EMBL" id="OFTH01000003">
    <property type="protein sequence ID" value="SOZ51993.1"/>
    <property type="molecule type" value="Genomic_DNA"/>
</dbReference>